<organism evidence="1 2">
    <name type="scientific">Pseudacidovorax intermedius</name>
    <dbReference type="NCBI Taxonomy" id="433924"/>
    <lineage>
        <taxon>Bacteria</taxon>
        <taxon>Pseudomonadati</taxon>
        <taxon>Pseudomonadota</taxon>
        <taxon>Betaproteobacteria</taxon>
        <taxon>Burkholderiales</taxon>
        <taxon>Comamonadaceae</taxon>
        <taxon>Pseudacidovorax</taxon>
    </lineage>
</organism>
<dbReference type="PANTHER" id="PTHR11803:SF44">
    <property type="entry name" value="RUTC FAMILY PROTEIN YJGH"/>
    <property type="match status" value="1"/>
</dbReference>
<dbReference type="OrthoDB" id="9803101at2"/>
<dbReference type="EMBL" id="LDSL01000009">
    <property type="protein sequence ID" value="KTT27635.1"/>
    <property type="molecule type" value="Genomic_DNA"/>
</dbReference>
<sequence length="132" mass="14017">MMQYLDPERLPAPAGPYSQATRVSGPGEWLHISGQVGVNMDGTTPAAFEAQAELAWGYLAQALEAAGMDMGHVVKTTTYLVARADAAAMRAIRLRHLGAHRPASTLVLVAGLLDPAWKIEVEAVAFRPGGTH</sequence>
<evidence type="ECO:0008006" key="3">
    <source>
        <dbReference type="Google" id="ProtNLM"/>
    </source>
</evidence>
<name>A0A147HC79_9BURK</name>
<gene>
    <name evidence="1" type="ORF">NS331_01015</name>
</gene>
<dbReference type="Proteomes" id="UP000072741">
    <property type="component" value="Unassembled WGS sequence"/>
</dbReference>
<comment type="caution">
    <text evidence="1">The sequence shown here is derived from an EMBL/GenBank/DDBJ whole genome shotgun (WGS) entry which is preliminary data.</text>
</comment>
<proteinExistence type="predicted"/>
<keyword evidence="2" id="KW-1185">Reference proteome</keyword>
<dbReference type="Pfam" id="PF01042">
    <property type="entry name" value="Ribonuc_L-PSP"/>
    <property type="match status" value="1"/>
</dbReference>
<dbReference type="InterPro" id="IPR035959">
    <property type="entry name" value="RutC-like_sf"/>
</dbReference>
<evidence type="ECO:0000313" key="2">
    <source>
        <dbReference type="Proteomes" id="UP000072741"/>
    </source>
</evidence>
<dbReference type="AlphaFoldDB" id="A0A147HC79"/>
<protein>
    <recommendedName>
        <fullName evidence="3">Enamine deaminase RidA (YjgF/YER057c/UK114 family)</fullName>
    </recommendedName>
</protein>
<evidence type="ECO:0000313" key="1">
    <source>
        <dbReference type="EMBL" id="KTT27635.1"/>
    </source>
</evidence>
<dbReference type="CDD" id="cd00448">
    <property type="entry name" value="YjgF_YER057c_UK114_family"/>
    <property type="match status" value="1"/>
</dbReference>
<dbReference type="GO" id="GO:0005829">
    <property type="term" value="C:cytosol"/>
    <property type="evidence" value="ECO:0007669"/>
    <property type="project" value="TreeGrafter"/>
</dbReference>
<reference evidence="1 2" key="1">
    <citation type="journal article" date="2016" name="Front. Microbiol.">
        <title>Genomic Resource of Rice Seed Associated Bacteria.</title>
        <authorList>
            <person name="Midha S."/>
            <person name="Bansal K."/>
            <person name="Sharma S."/>
            <person name="Kumar N."/>
            <person name="Patil P.P."/>
            <person name="Chaudhry V."/>
            <person name="Patil P.B."/>
        </authorList>
    </citation>
    <scope>NUCLEOTIDE SEQUENCE [LARGE SCALE GENOMIC DNA]</scope>
    <source>
        <strain evidence="1 2">NS331</strain>
    </source>
</reference>
<dbReference type="GO" id="GO:0019239">
    <property type="term" value="F:deaminase activity"/>
    <property type="evidence" value="ECO:0007669"/>
    <property type="project" value="TreeGrafter"/>
</dbReference>
<dbReference type="InterPro" id="IPR006175">
    <property type="entry name" value="YjgF/YER057c/UK114"/>
</dbReference>
<dbReference type="Gene3D" id="3.30.1330.40">
    <property type="entry name" value="RutC-like"/>
    <property type="match status" value="1"/>
</dbReference>
<dbReference type="SUPFAM" id="SSF55298">
    <property type="entry name" value="YjgF-like"/>
    <property type="match status" value="1"/>
</dbReference>
<dbReference type="PANTHER" id="PTHR11803">
    <property type="entry name" value="2-IMINOBUTANOATE/2-IMINOPROPANOATE DEAMINASE RIDA"/>
    <property type="match status" value="1"/>
</dbReference>
<accession>A0A147HC79</accession>